<comment type="similarity">
    <text evidence="1">Belongs to the complex I subunit 4 family.</text>
</comment>
<dbReference type="PANTHER" id="PTHR43507">
    <property type="entry name" value="NADH-UBIQUINONE OXIDOREDUCTASE CHAIN 4"/>
    <property type="match status" value="1"/>
</dbReference>
<feature type="transmembrane region" description="Helical" evidence="1">
    <location>
        <begin position="261"/>
        <end position="284"/>
    </location>
</feature>
<reference evidence="3" key="1">
    <citation type="journal article" date="2021" name="Front. Mar. Sci.">
        <title>Molecular phylogenetic and evolutionary analyses of Euplotes species living in freshwater and marine habitats: a mitogenomic perspective.</title>
        <authorList>
            <person name="Huang N."/>
            <person name="Chen S."/>
            <person name="Miao M."/>
        </authorList>
    </citation>
    <scope>NUCLEOTIDE SEQUENCE</scope>
</reference>
<feature type="domain" description="NADH:quinone oxidoreductase/Mrp antiporter transmembrane" evidence="2">
    <location>
        <begin position="151"/>
        <end position="434"/>
    </location>
</feature>
<dbReference type="EC" id="7.1.1.2" evidence="1"/>
<keyword evidence="1" id="KW-0812">Transmembrane</keyword>
<keyword evidence="1" id="KW-0679">Respiratory chain</keyword>
<sequence length="494" mass="57128">MISKRVTDAPVFFITIFFSVCLLFFEYIGVLSLITVGFYFTFVNLVPGTVNFLLIRFLLGPVTVVFILLTYLYSALYFTYLGAYLANAAGLLITVPDTGLYNLYAWPFVYIYLFISLITLLFCFAYNRNELATFQFYLTVIFITGGILFYADSLILFFFSYEAFLLPSFLVLYNFAKTRKAVEAAFLMFFWTQLGAIFLIFNFQYIFFLSGVSTFNELTYVVYSPLEAQFLFWTVLVGFGVKFPIWPFYDWLPKAHVEASTNFSIFLSGVLVKFAFFGFIRYFLALGLDLLSWFVYPILLIGFIDASSKIYYQLDLKKLIAYSTVIEMHWLLFAVLNGSSFFWLAGFAMMISHALVSANFFLLIDSVTRRFKTRLISEVSGIFYVTPNLYFLILVMLIIFLGFPGSLLFVAEFLFFSALLEFSFGFFLLIFFVAYFAVPVCFFRSWFLLLFGLPATYLHAKKTSITDLATFELILISTIVVLLFWFGFSFQFFI</sequence>
<feature type="transmembrane region" description="Helical" evidence="1">
    <location>
        <begin position="389"/>
        <end position="416"/>
    </location>
</feature>
<dbReference type="GO" id="GO:0008137">
    <property type="term" value="F:NADH dehydrogenase (ubiquinone) activity"/>
    <property type="evidence" value="ECO:0007669"/>
    <property type="project" value="UniProtKB-UniRule"/>
</dbReference>
<feature type="transmembrane region" description="Helical" evidence="1">
    <location>
        <begin position="107"/>
        <end position="127"/>
    </location>
</feature>
<keyword evidence="1" id="KW-0472">Membrane</keyword>
<feature type="transmembrane region" description="Helical" evidence="1">
    <location>
        <begin position="422"/>
        <end position="447"/>
    </location>
</feature>
<evidence type="ECO:0000256" key="1">
    <source>
        <dbReference type="RuleBase" id="RU003297"/>
    </source>
</evidence>
<feature type="transmembrane region" description="Helical" evidence="1">
    <location>
        <begin position="134"/>
        <end position="151"/>
    </location>
</feature>
<accession>A0A8A9WPN5</accession>
<organism evidence="3">
    <name type="scientific">Euplotes vannus</name>
    <name type="common">Marine ciliate</name>
    <name type="synonym">Moneuplotes vannus</name>
    <dbReference type="NCBI Taxonomy" id="5939"/>
    <lineage>
        <taxon>Eukaryota</taxon>
        <taxon>Sar</taxon>
        <taxon>Alveolata</taxon>
        <taxon>Ciliophora</taxon>
        <taxon>Intramacronucleata</taxon>
        <taxon>Spirotrichea</taxon>
        <taxon>Hypotrichia</taxon>
        <taxon>Euplotida</taxon>
        <taxon>Euplotidae</taxon>
        <taxon>Euplotes</taxon>
    </lineage>
</organism>
<dbReference type="EMBL" id="MT665959">
    <property type="protein sequence ID" value="QTT61071.1"/>
    <property type="molecule type" value="Genomic_DNA"/>
</dbReference>
<dbReference type="InterPro" id="IPR001750">
    <property type="entry name" value="ND/Mrp_TM"/>
</dbReference>
<feature type="transmembrane region" description="Helical" evidence="1">
    <location>
        <begin position="12"/>
        <end position="40"/>
    </location>
</feature>
<feature type="transmembrane region" description="Helical" evidence="1">
    <location>
        <begin position="342"/>
        <end position="368"/>
    </location>
</feature>
<dbReference type="GO" id="GO:0003954">
    <property type="term" value="F:NADH dehydrogenase activity"/>
    <property type="evidence" value="ECO:0007669"/>
    <property type="project" value="TreeGrafter"/>
</dbReference>
<evidence type="ECO:0000313" key="3">
    <source>
        <dbReference type="EMBL" id="QTT61071.1"/>
    </source>
</evidence>
<dbReference type="Pfam" id="PF00361">
    <property type="entry name" value="Proton_antipo_M"/>
    <property type="match status" value="1"/>
</dbReference>
<dbReference type="PRINTS" id="PR01437">
    <property type="entry name" value="NUOXDRDTASE4"/>
</dbReference>
<dbReference type="GO" id="GO:0015990">
    <property type="term" value="P:electron transport coupled proton transport"/>
    <property type="evidence" value="ECO:0007669"/>
    <property type="project" value="TreeGrafter"/>
</dbReference>
<keyword evidence="1 3" id="KW-0496">Mitochondrion</keyword>
<keyword evidence="1" id="KW-0830">Ubiquinone</keyword>
<proteinExistence type="inferred from homology"/>
<gene>
    <name evidence="3" type="primary">NAD4</name>
</gene>
<keyword evidence="1" id="KW-1133">Transmembrane helix</keyword>
<geneLocation type="mitochondrion" evidence="3"/>
<comment type="subcellular location">
    <subcellularLocation>
        <location evidence="1">Mitochondrion membrane</location>
        <topology evidence="1">Multi-pass membrane protein</topology>
    </subcellularLocation>
</comment>
<feature type="transmembrane region" description="Helical" evidence="1">
    <location>
        <begin position="157"/>
        <end position="176"/>
    </location>
</feature>
<dbReference type="GO" id="GO:0048039">
    <property type="term" value="F:ubiquinone binding"/>
    <property type="evidence" value="ECO:0007669"/>
    <property type="project" value="TreeGrafter"/>
</dbReference>
<dbReference type="AlphaFoldDB" id="A0A8A9WPN5"/>
<dbReference type="GO" id="GO:0042773">
    <property type="term" value="P:ATP synthesis coupled electron transport"/>
    <property type="evidence" value="ECO:0007669"/>
    <property type="project" value="InterPro"/>
</dbReference>
<feature type="transmembrane region" description="Helical" evidence="1">
    <location>
        <begin position="188"/>
        <end position="210"/>
    </location>
</feature>
<dbReference type="InterPro" id="IPR003918">
    <property type="entry name" value="NADH_UbQ_OxRdtase"/>
</dbReference>
<comment type="function">
    <text evidence="1">Core subunit of the mitochondrial membrane respiratory chain NADH dehydrogenase (Complex I) which catalyzes electron transfer from NADH through the respiratory chain, using ubiquinone as an electron acceptor. Essential for the catalytic activity and assembly of complex I.</text>
</comment>
<feature type="transmembrane region" description="Helical" evidence="1">
    <location>
        <begin position="290"/>
        <end position="307"/>
    </location>
</feature>
<dbReference type="PANTHER" id="PTHR43507:SF1">
    <property type="entry name" value="NADH-UBIQUINONE OXIDOREDUCTASE CHAIN 4"/>
    <property type="match status" value="1"/>
</dbReference>
<protein>
    <recommendedName>
        <fullName evidence="1">NADH-ubiquinone oxidoreductase chain 4</fullName>
        <ecNumber evidence="1">7.1.1.2</ecNumber>
    </recommendedName>
</protein>
<feature type="transmembrane region" description="Helical" evidence="1">
    <location>
        <begin position="468"/>
        <end position="488"/>
    </location>
</feature>
<name>A0A8A9WPN5_EUPVA</name>
<feature type="transmembrane region" description="Helical" evidence="1">
    <location>
        <begin position="319"/>
        <end position="336"/>
    </location>
</feature>
<keyword evidence="1" id="KW-0520">NAD</keyword>
<keyword evidence="1" id="KW-0813">Transport</keyword>
<comment type="catalytic activity">
    <reaction evidence="1">
        <text>a ubiquinone + NADH + 5 H(+)(in) = a ubiquinol + NAD(+) + 4 H(+)(out)</text>
        <dbReference type="Rhea" id="RHEA:29091"/>
        <dbReference type="Rhea" id="RHEA-COMP:9565"/>
        <dbReference type="Rhea" id="RHEA-COMP:9566"/>
        <dbReference type="ChEBI" id="CHEBI:15378"/>
        <dbReference type="ChEBI" id="CHEBI:16389"/>
        <dbReference type="ChEBI" id="CHEBI:17976"/>
        <dbReference type="ChEBI" id="CHEBI:57540"/>
        <dbReference type="ChEBI" id="CHEBI:57945"/>
        <dbReference type="EC" id="7.1.1.2"/>
    </reaction>
</comment>
<evidence type="ECO:0000259" key="2">
    <source>
        <dbReference type="Pfam" id="PF00361"/>
    </source>
</evidence>
<keyword evidence="1" id="KW-0249">Electron transport</keyword>
<feature type="transmembrane region" description="Helical" evidence="1">
    <location>
        <begin position="230"/>
        <end position="249"/>
    </location>
</feature>
<dbReference type="GO" id="GO:0031966">
    <property type="term" value="C:mitochondrial membrane"/>
    <property type="evidence" value="ECO:0007669"/>
    <property type="project" value="UniProtKB-SubCell"/>
</dbReference>